<accession>X0PNX5</accession>
<dbReference type="EMBL" id="AZGA01000020">
    <property type="protein sequence ID" value="KRM34790.1"/>
    <property type="molecule type" value="Genomic_DNA"/>
</dbReference>
<comment type="caution">
    <text evidence="2">The sequence shown here is derived from an EMBL/GenBank/DDBJ whole genome shotgun (WGS) entry which is preliminary data.</text>
</comment>
<keyword evidence="1" id="KW-1133">Transmembrane helix</keyword>
<dbReference type="OrthoDB" id="1795295at2"/>
<protein>
    <submittedName>
        <fullName evidence="2">Peptidoglycan-binding protein</fullName>
    </submittedName>
</protein>
<keyword evidence="3" id="KW-1185">Reference proteome</keyword>
<evidence type="ECO:0000256" key="1">
    <source>
        <dbReference type="SAM" id="Phobius"/>
    </source>
</evidence>
<dbReference type="eggNOG" id="COG3409">
    <property type="taxonomic scope" value="Bacteria"/>
</dbReference>
<name>X0PNX5_9LACO</name>
<dbReference type="PATRIC" id="fig|1423734.3.peg.1949"/>
<evidence type="ECO:0000313" key="3">
    <source>
        <dbReference type="Proteomes" id="UP000051236"/>
    </source>
</evidence>
<reference evidence="2 3" key="1">
    <citation type="journal article" date="2015" name="Genome Announc.">
        <title>Expanding the biotechnology potential of lactobacilli through comparative genomics of 213 strains and associated genera.</title>
        <authorList>
            <person name="Sun Z."/>
            <person name="Harris H.M."/>
            <person name="McCann A."/>
            <person name="Guo C."/>
            <person name="Argimon S."/>
            <person name="Zhang W."/>
            <person name="Yang X."/>
            <person name="Jeffery I.B."/>
            <person name="Cooney J.C."/>
            <person name="Kagawa T.F."/>
            <person name="Liu W."/>
            <person name="Song Y."/>
            <person name="Salvetti E."/>
            <person name="Wrobel A."/>
            <person name="Rasinkangas P."/>
            <person name="Parkhill J."/>
            <person name="Rea M.C."/>
            <person name="O'Sullivan O."/>
            <person name="Ritari J."/>
            <person name="Douillard F.P."/>
            <person name="Paul Ross R."/>
            <person name="Yang R."/>
            <person name="Briner A.E."/>
            <person name="Felis G.E."/>
            <person name="de Vos W.M."/>
            <person name="Barrangou R."/>
            <person name="Klaenhammer T.R."/>
            <person name="Caufield P.W."/>
            <person name="Cui Y."/>
            <person name="Zhang H."/>
            <person name="O'Toole P.W."/>
        </authorList>
    </citation>
    <scope>NUCLEOTIDE SEQUENCE [LARGE SCALE GENOMIC DNA]</scope>
    <source>
        <strain evidence="2 3">DSM 18527</strain>
    </source>
</reference>
<organism evidence="2 3">
    <name type="scientific">Agrilactobacillus composti DSM 18527 = JCM 14202</name>
    <dbReference type="NCBI Taxonomy" id="1423734"/>
    <lineage>
        <taxon>Bacteria</taxon>
        <taxon>Bacillati</taxon>
        <taxon>Bacillota</taxon>
        <taxon>Bacilli</taxon>
        <taxon>Lactobacillales</taxon>
        <taxon>Lactobacillaceae</taxon>
        <taxon>Agrilactobacillus</taxon>
    </lineage>
</organism>
<feature type="transmembrane region" description="Helical" evidence="1">
    <location>
        <begin position="126"/>
        <end position="151"/>
    </location>
</feature>
<dbReference type="RefSeq" id="WP_052004456.1">
    <property type="nucleotide sequence ID" value="NZ_AZGA01000020.1"/>
</dbReference>
<proteinExistence type="predicted"/>
<evidence type="ECO:0000313" key="2">
    <source>
        <dbReference type="EMBL" id="KRM34790.1"/>
    </source>
</evidence>
<sequence>MPPIGFTVKDGKVTTQFQDEIEKFKSLHAAAKDFDFLAGLNVLAPTVGNGTIRTGLSAKDGMLGFKIILDATQTVVHNGNQDTIDTRLTIEIFSHPNGLGVTTPDFDAIYKPVSENNPDLSWVSNILVAGALVFVIIAVVGGVAIGAAGLLGTGLMAL</sequence>
<keyword evidence="1" id="KW-0472">Membrane</keyword>
<dbReference type="AlphaFoldDB" id="X0PNX5"/>
<keyword evidence="1" id="KW-0812">Transmembrane</keyword>
<dbReference type="Proteomes" id="UP000051236">
    <property type="component" value="Unassembled WGS sequence"/>
</dbReference>
<gene>
    <name evidence="2" type="ORF">FC83_GL001926</name>
</gene>
<dbReference type="STRING" id="1423734.FC83_GL001926"/>